<proteinExistence type="predicted"/>
<accession>A0A5D2DZX3</accession>
<keyword evidence="2" id="KW-1185">Reference proteome</keyword>
<name>A0A5D2DZX3_GOSDA</name>
<dbReference type="AlphaFoldDB" id="A0A5D2DZX3"/>
<evidence type="ECO:0000313" key="1">
    <source>
        <dbReference type="EMBL" id="TYG86585.1"/>
    </source>
</evidence>
<evidence type="ECO:0000313" key="2">
    <source>
        <dbReference type="Proteomes" id="UP000323506"/>
    </source>
</evidence>
<dbReference type="EMBL" id="CM017700">
    <property type="protein sequence ID" value="TYG86585.1"/>
    <property type="molecule type" value="Genomic_DNA"/>
</dbReference>
<sequence length="90" mass="10129">MNLFISQSNIRNPSSCFHQIDELLRMRGILVDLNRRSPQDSISSTPSTFFLQSLHNKPFRSLSTSSSTLVDASSIQYLRDDKALPSSARV</sequence>
<dbReference type="Proteomes" id="UP000323506">
    <property type="component" value="Chromosome A13"/>
</dbReference>
<gene>
    <name evidence="1" type="ORF">ES288_A13G145200v1</name>
</gene>
<protein>
    <submittedName>
        <fullName evidence="1">Uncharacterized protein</fullName>
    </submittedName>
</protein>
<reference evidence="1 2" key="1">
    <citation type="submission" date="2019-06" db="EMBL/GenBank/DDBJ databases">
        <title>WGS assembly of Gossypium darwinii.</title>
        <authorList>
            <person name="Chen Z.J."/>
            <person name="Sreedasyam A."/>
            <person name="Ando A."/>
            <person name="Song Q."/>
            <person name="De L."/>
            <person name="Hulse-Kemp A."/>
            <person name="Ding M."/>
            <person name="Ye W."/>
            <person name="Kirkbride R."/>
            <person name="Jenkins J."/>
            <person name="Plott C."/>
            <person name="Lovell J."/>
            <person name="Lin Y.-M."/>
            <person name="Vaughn R."/>
            <person name="Liu B."/>
            <person name="Li W."/>
            <person name="Simpson S."/>
            <person name="Scheffler B."/>
            <person name="Saski C."/>
            <person name="Grover C."/>
            <person name="Hu G."/>
            <person name="Conover J."/>
            <person name="Carlson J."/>
            <person name="Shu S."/>
            <person name="Boston L."/>
            <person name="Williams M."/>
            <person name="Peterson D."/>
            <person name="Mcgee K."/>
            <person name="Jones D."/>
            <person name="Wendel J."/>
            <person name="Stelly D."/>
            <person name="Grimwood J."/>
            <person name="Schmutz J."/>
        </authorList>
    </citation>
    <scope>NUCLEOTIDE SEQUENCE [LARGE SCALE GENOMIC DNA]</scope>
    <source>
        <strain evidence="1">1808015.09</strain>
    </source>
</reference>
<organism evidence="1 2">
    <name type="scientific">Gossypium darwinii</name>
    <name type="common">Darwin's cotton</name>
    <name type="synonym">Gossypium barbadense var. darwinii</name>
    <dbReference type="NCBI Taxonomy" id="34276"/>
    <lineage>
        <taxon>Eukaryota</taxon>
        <taxon>Viridiplantae</taxon>
        <taxon>Streptophyta</taxon>
        <taxon>Embryophyta</taxon>
        <taxon>Tracheophyta</taxon>
        <taxon>Spermatophyta</taxon>
        <taxon>Magnoliopsida</taxon>
        <taxon>eudicotyledons</taxon>
        <taxon>Gunneridae</taxon>
        <taxon>Pentapetalae</taxon>
        <taxon>rosids</taxon>
        <taxon>malvids</taxon>
        <taxon>Malvales</taxon>
        <taxon>Malvaceae</taxon>
        <taxon>Malvoideae</taxon>
        <taxon>Gossypium</taxon>
    </lineage>
</organism>